<gene>
    <name evidence="2" type="ORF">HHL09_23320</name>
</gene>
<keyword evidence="3" id="KW-1185">Reference proteome</keyword>
<feature type="compositionally biased region" description="Basic and acidic residues" evidence="1">
    <location>
        <begin position="142"/>
        <end position="152"/>
    </location>
</feature>
<accession>A0A858RMG4</accession>
<name>A0A858RMG4_9BACT</name>
<proteinExistence type="predicted"/>
<reference evidence="2 3" key="1">
    <citation type="submission" date="2020-04" db="EMBL/GenBank/DDBJ databases">
        <title>Luteolibacter sp. G-1-1-1 isolated from soil.</title>
        <authorList>
            <person name="Dahal R.H."/>
        </authorList>
    </citation>
    <scope>NUCLEOTIDE SEQUENCE [LARGE SCALE GENOMIC DNA]</scope>
    <source>
        <strain evidence="2 3">G-1-1-1</strain>
    </source>
</reference>
<dbReference type="Proteomes" id="UP000501812">
    <property type="component" value="Chromosome"/>
</dbReference>
<dbReference type="KEGG" id="luo:HHL09_23320"/>
<sequence>MNSLRNLVILCLLPAAGLSGCRKSTVIVTPRTPAVANSLIPGTTVNKTGVYDYSDAKVTSRLELTGAGSSIHWSFDISRPLSGGGSSGGSSSGGVSLASPGDPWFVYVESPQRLWFFNGSKELHYSLNDESGGRSGPAIFEGKPHHSDDKVPDELIRKLPGELQKLFPPIPPAGPRPSI</sequence>
<evidence type="ECO:0008006" key="4">
    <source>
        <dbReference type="Google" id="ProtNLM"/>
    </source>
</evidence>
<protein>
    <recommendedName>
        <fullName evidence="4">Lipoprotein</fullName>
    </recommendedName>
</protein>
<feature type="region of interest" description="Disordered" evidence="1">
    <location>
        <begin position="129"/>
        <end position="152"/>
    </location>
</feature>
<organism evidence="2 3">
    <name type="scientific">Luteolibacter luteus</name>
    <dbReference type="NCBI Taxonomy" id="2728835"/>
    <lineage>
        <taxon>Bacteria</taxon>
        <taxon>Pseudomonadati</taxon>
        <taxon>Verrucomicrobiota</taxon>
        <taxon>Verrucomicrobiia</taxon>
        <taxon>Verrucomicrobiales</taxon>
        <taxon>Verrucomicrobiaceae</taxon>
        <taxon>Luteolibacter</taxon>
    </lineage>
</organism>
<dbReference type="EMBL" id="CP051774">
    <property type="protein sequence ID" value="QJE98586.1"/>
    <property type="molecule type" value="Genomic_DNA"/>
</dbReference>
<evidence type="ECO:0000313" key="2">
    <source>
        <dbReference type="EMBL" id="QJE98586.1"/>
    </source>
</evidence>
<dbReference type="PROSITE" id="PS51257">
    <property type="entry name" value="PROKAR_LIPOPROTEIN"/>
    <property type="match status" value="1"/>
</dbReference>
<evidence type="ECO:0000256" key="1">
    <source>
        <dbReference type="SAM" id="MobiDB-lite"/>
    </source>
</evidence>
<dbReference type="RefSeq" id="WP_169457073.1">
    <property type="nucleotide sequence ID" value="NZ_CP051774.1"/>
</dbReference>
<evidence type="ECO:0000313" key="3">
    <source>
        <dbReference type="Proteomes" id="UP000501812"/>
    </source>
</evidence>
<dbReference type="AlphaFoldDB" id="A0A858RMG4"/>